<feature type="compositionally biased region" description="Polar residues" evidence="7">
    <location>
        <begin position="176"/>
        <end position="190"/>
    </location>
</feature>
<dbReference type="Pfam" id="PF00751">
    <property type="entry name" value="DM"/>
    <property type="match status" value="1"/>
</dbReference>
<keyword evidence="5 6" id="KW-0539">Nucleus</keyword>
<dbReference type="STRING" id="543379.A0A232EL58"/>
<feature type="region of interest" description="Disordered" evidence="7">
    <location>
        <begin position="110"/>
        <end position="129"/>
    </location>
</feature>
<dbReference type="AlphaFoldDB" id="A0A232EL58"/>
<dbReference type="InterPro" id="IPR001275">
    <property type="entry name" value="DM_DNA-bd"/>
</dbReference>
<organism evidence="9 10">
    <name type="scientific">Trichomalopsis sarcophagae</name>
    <dbReference type="NCBI Taxonomy" id="543379"/>
    <lineage>
        <taxon>Eukaryota</taxon>
        <taxon>Metazoa</taxon>
        <taxon>Ecdysozoa</taxon>
        <taxon>Arthropoda</taxon>
        <taxon>Hexapoda</taxon>
        <taxon>Insecta</taxon>
        <taxon>Pterygota</taxon>
        <taxon>Neoptera</taxon>
        <taxon>Endopterygota</taxon>
        <taxon>Hymenoptera</taxon>
        <taxon>Apocrita</taxon>
        <taxon>Proctotrupomorpha</taxon>
        <taxon>Chalcidoidea</taxon>
        <taxon>Pteromalidae</taxon>
        <taxon>Pteromalinae</taxon>
        <taxon>Trichomalopsis</taxon>
    </lineage>
</organism>
<evidence type="ECO:0000256" key="7">
    <source>
        <dbReference type="SAM" id="MobiDB-lite"/>
    </source>
</evidence>
<dbReference type="PROSITE" id="PS50809">
    <property type="entry name" value="DM_2"/>
    <property type="match status" value="1"/>
</dbReference>
<comment type="subcellular location">
    <subcellularLocation>
        <location evidence="6">Nucleus</location>
    </subcellularLocation>
</comment>
<gene>
    <name evidence="9" type="ORF">TSAR_007444</name>
</gene>
<feature type="region of interest" description="Disordered" evidence="7">
    <location>
        <begin position="1"/>
        <end position="25"/>
    </location>
</feature>
<dbReference type="InterPro" id="IPR036407">
    <property type="entry name" value="DM_DNA-bd_sf"/>
</dbReference>
<evidence type="ECO:0000259" key="8">
    <source>
        <dbReference type="PROSITE" id="PS50809"/>
    </source>
</evidence>
<dbReference type="GO" id="GO:0000981">
    <property type="term" value="F:DNA-binding transcription factor activity, RNA polymerase II-specific"/>
    <property type="evidence" value="ECO:0007669"/>
    <property type="project" value="TreeGrafter"/>
</dbReference>
<comment type="similarity">
    <text evidence="1">Belongs to the DMRT family.</text>
</comment>
<dbReference type="InterPro" id="IPR026607">
    <property type="entry name" value="DMRT"/>
</dbReference>
<dbReference type="Gene3D" id="4.10.1040.10">
    <property type="entry name" value="DM DNA-binding domain"/>
    <property type="match status" value="1"/>
</dbReference>
<evidence type="ECO:0000313" key="9">
    <source>
        <dbReference type="EMBL" id="OXU19052.1"/>
    </source>
</evidence>
<dbReference type="EMBL" id="NNAY01003649">
    <property type="protein sequence ID" value="OXU19052.1"/>
    <property type="molecule type" value="Genomic_DNA"/>
</dbReference>
<keyword evidence="4 6" id="KW-0238">DNA-binding</keyword>
<dbReference type="GO" id="GO:0046872">
    <property type="term" value="F:metal ion binding"/>
    <property type="evidence" value="ECO:0007669"/>
    <property type="project" value="UniProtKB-KW"/>
</dbReference>
<dbReference type="GO" id="GO:0007548">
    <property type="term" value="P:sex differentiation"/>
    <property type="evidence" value="ECO:0007669"/>
    <property type="project" value="TreeGrafter"/>
</dbReference>
<dbReference type="PANTHER" id="PTHR12322">
    <property type="entry name" value="DOUBLESEX AND MAB-3 RELATED TRANSCRIPTION FACTOR DMRT"/>
    <property type="match status" value="1"/>
</dbReference>
<evidence type="ECO:0000256" key="3">
    <source>
        <dbReference type="ARBA" id="ARBA00022833"/>
    </source>
</evidence>
<proteinExistence type="inferred from homology"/>
<feature type="compositionally biased region" description="Low complexity" evidence="7">
    <location>
        <begin position="245"/>
        <end position="260"/>
    </location>
</feature>
<name>A0A232EL58_9HYME</name>
<evidence type="ECO:0000313" key="10">
    <source>
        <dbReference type="Proteomes" id="UP000215335"/>
    </source>
</evidence>
<feature type="region of interest" description="Disordered" evidence="7">
    <location>
        <begin position="140"/>
        <end position="190"/>
    </location>
</feature>
<evidence type="ECO:0000256" key="2">
    <source>
        <dbReference type="ARBA" id="ARBA00022723"/>
    </source>
</evidence>
<dbReference type="Proteomes" id="UP000215335">
    <property type="component" value="Unassembled WGS sequence"/>
</dbReference>
<feature type="region of interest" description="Disordered" evidence="7">
    <location>
        <begin position="241"/>
        <end position="260"/>
    </location>
</feature>
<comment type="caution">
    <text evidence="9">The sequence shown here is derived from an EMBL/GenBank/DDBJ whole genome shotgun (WGS) entry which is preliminary data.</text>
</comment>
<keyword evidence="2 6" id="KW-0479">Metal-binding</keyword>
<dbReference type="FunFam" id="4.10.1040.10:FF:000001">
    <property type="entry name" value="doublesex- and mab-3-related transcription factor 1"/>
    <property type="match status" value="1"/>
</dbReference>
<dbReference type="GO" id="GO:0000978">
    <property type="term" value="F:RNA polymerase II cis-regulatory region sequence-specific DNA binding"/>
    <property type="evidence" value="ECO:0007669"/>
    <property type="project" value="TreeGrafter"/>
</dbReference>
<sequence length="365" mass="40088">MLRGKLKKSEEDEESAAAGEPRQRRPKCARCRNHGLISWLRGHKRECRYRECFCPKCSLIAERQRVMAAQVALKRQQAAEDAIALSMAKVTTGQKLNRLPPGKIFGMTVTEPDTSAKPKLDQPNPSSIKAIFSDAKPSAQKEAIEKNQSVEPKISGKSLKKQLEDAEKPRHHSPPIISTDSMSGKSPTTISQASVDTLSRLFPGTKLSVLQLVLQRCGQDLLKAIEYFASNGTTERVSAFRPPVSQQQSTSTSCSENSEITSIERSSADVGLGLQPSLYSANLHADGSLGCCFVNVVSDSVPRSLEVCTAGFPLSKPTTYERSFFDTGLPQPQAQLPQRPIFHLPSFIPRIPCVQPNCLLCYKFT</sequence>
<evidence type="ECO:0000256" key="5">
    <source>
        <dbReference type="ARBA" id="ARBA00023242"/>
    </source>
</evidence>
<evidence type="ECO:0000256" key="6">
    <source>
        <dbReference type="PROSITE-ProRule" id="PRU00070"/>
    </source>
</evidence>
<dbReference type="PANTHER" id="PTHR12322:SF121">
    <property type="entry name" value="DOUBLESEX-MAB RELATED 93B"/>
    <property type="match status" value="1"/>
</dbReference>
<evidence type="ECO:0000256" key="1">
    <source>
        <dbReference type="ARBA" id="ARBA00006834"/>
    </source>
</evidence>
<evidence type="ECO:0000256" key="4">
    <source>
        <dbReference type="ARBA" id="ARBA00023125"/>
    </source>
</evidence>
<feature type="DNA-binding region" description="DM" evidence="6">
    <location>
        <begin position="28"/>
        <end position="75"/>
    </location>
</feature>
<dbReference type="OrthoDB" id="6162476at2759"/>
<accession>A0A232EL58</accession>
<protein>
    <recommendedName>
        <fullName evidence="8">DM domain-containing protein</fullName>
    </recommendedName>
</protein>
<keyword evidence="3 6" id="KW-0862">Zinc</keyword>
<dbReference type="SUPFAM" id="SSF82927">
    <property type="entry name" value="Cysteine-rich DNA binding domain, (DM domain)"/>
    <property type="match status" value="1"/>
</dbReference>
<dbReference type="InterPro" id="IPR005173">
    <property type="entry name" value="DMA"/>
</dbReference>
<dbReference type="SMART" id="SM00301">
    <property type="entry name" value="DM"/>
    <property type="match status" value="1"/>
</dbReference>
<keyword evidence="10" id="KW-1185">Reference proteome</keyword>
<feature type="domain" description="DM" evidence="8">
    <location>
        <begin position="28"/>
        <end position="75"/>
    </location>
</feature>
<reference evidence="9 10" key="1">
    <citation type="journal article" date="2017" name="Curr. Biol.">
        <title>The Evolution of Venom by Co-option of Single-Copy Genes.</title>
        <authorList>
            <person name="Martinson E.O."/>
            <person name="Mrinalini"/>
            <person name="Kelkar Y.D."/>
            <person name="Chang C.H."/>
            <person name="Werren J.H."/>
        </authorList>
    </citation>
    <scope>NUCLEOTIDE SEQUENCE [LARGE SCALE GENOMIC DNA]</scope>
    <source>
        <strain evidence="9 10">Alberta</strain>
        <tissue evidence="9">Whole body</tissue>
    </source>
</reference>
<dbReference type="GO" id="GO:0005634">
    <property type="term" value="C:nucleus"/>
    <property type="evidence" value="ECO:0007669"/>
    <property type="project" value="UniProtKB-SubCell"/>
</dbReference>
<dbReference type="PROSITE" id="PS40000">
    <property type="entry name" value="DM_1"/>
    <property type="match status" value="1"/>
</dbReference>
<dbReference type="Pfam" id="PF03474">
    <property type="entry name" value="DMA"/>
    <property type="match status" value="1"/>
</dbReference>